<dbReference type="PANTHER" id="PTHR42923">
    <property type="entry name" value="PROTOPORPHYRINOGEN OXIDASE"/>
    <property type="match status" value="1"/>
</dbReference>
<dbReference type="OrthoDB" id="7849608at2"/>
<name>A0A5M6IE00_9PROT</name>
<dbReference type="InterPro" id="IPR017830">
    <property type="entry name" value="SQase_HpnE"/>
</dbReference>
<dbReference type="AlphaFoldDB" id="A0A5M6IE00"/>
<dbReference type="SUPFAM" id="SSF51905">
    <property type="entry name" value="FAD/NAD(P)-binding domain"/>
    <property type="match status" value="1"/>
</dbReference>
<evidence type="ECO:0000313" key="3">
    <source>
        <dbReference type="Proteomes" id="UP000324065"/>
    </source>
</evidence>
<dbReference type="InterPro" id="IPR002937">
    <property type="entry name" value="Amino_oxidase"/>
</dbReference>
<reference evidence="2 3" key="1">
    <citation type="submission" date="2019-09" db="EMBL/GenBank/DDBJ databases">
        <title>Genome sequence of Roseospira marina, one of the more divergent members of the non-sulfur purple photosynthetic bacterial family, the Rhodospirillaceae.</title>
        <authorList>
            <person name="Meyer T."/>
            <person name="Kyndt J."/>
        </authorList>
    </citation>
    <scope>NUCLEOTIDE SEQUENCE [LARGE SCALE GENOMIC DNA]</scope>
    <source>
        <strain evidence="2 3">DSM 15113</strain>
    </source>
</reference>
<proteinExistence type="predicted"/>
<dbReference type="PANTHER" id="PTHR42923:SF47">
    <property type="entry name" value="BLR3003 PROTEIN"/>
    <property type="match status" value="1"/>
</dbReference>
<organism evidence="2 3">
    <name type="scientific">Roseospira marina</name>
    <dbReference type="NCBI Taxonomy" id="140057"/>
    <lineage>
        <taxon>Bacteria</taxon>
        <taxon>Pseudomonadati</taxon>
        <taxon>Pseudomonadota</taxon>
        <taxon>Alphaproteobacteria</taxon>
        <taxon>Rhodospirillales</taxon>
        <taxon>Rhodospirillaceae</taxon>
        <taxon>Roseospira</taxon>
    </lineage>
</organism>
<accession>A0A5M6IE00</accession>
<dbReference type="EMBL" id="VWPJ01000004">
    <property type="protein sequence ID" value="KAA5606514.1"/>
    <property type="molecule type" value="Genomic_DNA"/>
</dbReference>
<dbReference type="InterPro" id="IPR036188">
    <property type="entry name" value="FAD/NAD-bd_sf"/>
</dbReference>
<dbReference type="NCBIfam" id="TIGR03467">
    <property type="entry name" value="HpnE"/>
    <property type="match status" value="1"/>
</dbReference>
<gene>
    <name evidence="2" type="ORF">F1188_06525</name>
</gene>
<protein>
    <submittedName>
        <fullName evidence="2">NAD(P)-binding protein</fullName>
    </submittedName>
</protein>
<dbReference type="Proteomes" id="UP000324065">
    <property type="component" value="Unassembled WGS sequence"/>
</dbReference>
<dbReference type="RefSeq" id="WP_150061583.1">
    <property type="nucleotide sequence ID" value="NZ_JACHII010000006.1"/>
</dbReference>
<keyword evidence="3" id="KW-1185">Reference proteome</keyword>
<evidence type="ECO:0000259" key="1">
    <source>
        <dbReference type="Pfam" id="PF01593"/>
    </source>
</evidence>
<dbReference type="GO" id="GO:0016491">
    <property type="term" value="F:oxidoreductase activity"/>
    <property type="evidence" value="ECO:0007669"/>
    <property type="project" value="InterPro"/>
</dbReference>
<dbReference type="Gene3D" id="3.50.50.60">
    <property type="entry name" value="FAD/NAD(P)-binding domain"/>
    <property type="match status" value="2"/>
</dbReference>
<comment type="caution">
    <text evidence="2">The sequence shown here is derived from an EMBL/GenBank/DDBJ whole genome shotgun (WGS) entry which is preliminary data.</text>
</comment>
<feature type="domain" description="Amine oxidase" evidence="1">
    <location>
        <begin position="15"/>
        <end position="417"/>
    </location>
</feature>
<dbReference type="PROSITE" id="PS51257">
    <property type="entry name" value="PROKAR_LIPOPROTEIN"/>
    <property type="match status" value="1"/>
</dbReference>
<dbReference type="Pfam" id="PF01593">
    <property type="entry name" value="Amino_oxidase"/>
    <property type="match status" value="1"/>
</dbReference>
<evidence type="ECO:0000313" key="2">
    <source>
        <dbReference type="EMBL" id="KAA5606514.1"/>
    </source>
</evidence>
<sequence length="424" mass="45827">MVPDGSRVHVIGAGLAGLACAVALAETGQAVRLYEAAGQAGGRARSFYDATFDRVIDNGNHLLLSGNRSVFRFLDRIGTRDRLVGPPSTRYPFLDLTTGEHWVVRIGAGLWPGWVLDPTRRVPGTRAHDYLSGLKLARARPDATVSDVLGGAGALYARFWHPLAVSALNTEAERAQARLLWPVLLETFGRGGRACRPLWARDGLSETFVTPALDWLARNGAPTVFGRRLKALDCTDGRVTRLVFPDDTVDVPPGDQVVLAVPPWTANLLIPDLRVPTQFRPIVNLHFRLPTPPARVAQPLGLLGGTAEWLFVRGDVASVTISAASPIVDLPPETIAEPVWPEVARALGLPPETPMPPFKVIKEKRATFAQTPEQVVRRPGPRAPRHNVVLAGDWTDTGLPATIEGAVRSGHRAAETVTALQRTS</sequence>
<dbReference type="InterPro" id="IPR050464">
    <property type="entry name" value="Zeta_carotene_desat/Oxidored"/>
</dbReference>